<dbReference type="PANTHER" id="PTHR34220">
    <property type="entry name" value="SENSOR HISTIDINE KINASE YPDA"/>
    <property type="match status" value="1"/>
</dbReference>
<protein>
    <submittedName>
        <fullName evidence="14">HAMP domain-containing protein</fullName>
    </submittedName>
</protein>
<evidence type="ECO:0000256" key="5">
    <source>
        <dbReference type="ARBA" id="ARBA00022692"/>
    </source>
</evidence>
<gene>
    <name evidence="14" type="ORF">DWV45_10855</name>
</gene>
<keyword evidence="4" id="KW-0808">Transferase</keyword>
<dbReference type="PROSITE" id="PS50885">
    <property type="entry name" value="HAMP"/>
    <property type="match status" value="1"/>
</dbReference>
<evidence type="ECO:0000256" key="10">
    <source>
        <dbReference type="ARBA" id="ARBA00023012"/>
    </source>
</evidence>
<evidence type="ECO:0000256" key="1">
    <source>
        <dbReference type="ARBA" id="ARBA00004651"/>
    </source>
</evidence>
<dbReference type="InterPro" id="IPR003660">
    <property type="entry name" value="HAMP_dom"/>
</dbReference>
<evidence type="ECO:0000256" key="7">
    <source>
        <dbReference type="ARBA" id="ARBA00022777"/>
    </source>
</evidence>
<keyword evidence="7" id="KW-0418">Kinase</keyword>
<keyword evidence="2" id="KW-1003">Cell membrane</keyword>
<keyword evidence="9 12" id="KW-1133">Transmembrane helix</keyword>
<reference evidence="14 15" key="1">
    <citation type="submission" date="2018-08" db="EMBL/GenBank/DDBJ databases">
        <title>A genome reference for cultivated species of the human gut microbiota.</title>
        <authorList>
            <person name="Zou Y."/>
            <person name="Xue W."/>
            <person name="Luo G."/>
        </authorList>
    </citation>
    <scope>NUCLEOTIDE SEQUENCE [LARGE SCALE GENOMIC DNA]</scope>
    <source>
        <strain evidence="14 15">AF06-19</strain>
    </source>
</reference>
<keyword evidence="3" id="KW-0597">Phosphoprotein</keyword>
<feature type="transmembrane region" description="Helical" evidence="12">
    <location>
        <begin position="37"/>
        <end position="60"/>
    </location>
</feature>
<evidence type="ECO:0000259" key="13">
    <source>
        <dbReference type="PROSITE" id="PS50885"/>
    </source>
</evidence>
<name>A0A413DK54_9FIRM</name>
<comment type="caution">
    <text evidence="14">The sequence shown here is derived from an EMBL/GenBank/DDBJ whole genome shotgun (WGS) entry which is preliminary data.</text>
</comment>
<dbReference type="InterPro" id="IPR036890">
    <property type="entry name" value="HATPase_C_sf"/>
</dbReference>
<evidence type="ECO:0000313" key="14">
    <source>
        <dbReference type="EMBL" id="RGW86462.1"/>
    </source>
</evidence>
<accession>A0A413DK54</accession>
<keyword evidence="8" id="KW-0067">ATP-binding</keyword>
<evidence type="ECO:0000256" key="11">
    <source>
        <dbReference type="ARBA" id="ARBA00023136"/>
    </source>
</evidence>
<keyword evidence="5 12" id="KW-0812">Transmembrane</keyword>
<proteinExistence type="predicted"/>
<dbReference type="SUPFAM" id="SSF55874">
    <property type="entry name" value="ATPase domain of HSP90 chaperone/DNA topoisomerase II/histidine kinase"/>
    <property type="match status" value="1"/>
</dbReference>
<dbReference type="GO" id="GO:0005524">
    <property type="term" value="F:ATP binding"/>
    <property type="evidence" value="ECO:0007669"/>
    <property type="project" value="UniProtKB-KW"/>
</dbReference>
<keyword evidence="6" id="KW-0547">Nucleotide-binding</keyword>
<evidence type="ECO:0000256" key="12">
    <source>
        <dbReference type="SAM" id="Phobius"/>
    </source>
</evidence>
<dbReference type="InterPro" id="IPR050640">
    <property type="entry name" value="Bact_2-comp_sensor_kinase"/>
</dbReference>
<feature type="domain" description="HAMP" evidence="13">
    <location>
        <begin position="335"/>
        <end position="390"/>
    </location>
</feature>
<evidence type="ECO:0000256" key="6">
    <source>
        <dbReference type="ARBA" id="ARBA00022741"/>
    </source>
</evidence>
<evidence type="ECO:0000256" key="9">
    <source>
        <dbReference type="ARBA" id="ARBA00022989"/>
    </source>
</evidence>
<feature type="transmembrane region" description="Helical" evidence="12">
    <location>
        <begin position="314"/>
        <end position="334"/>
    </location>
</feature>
<sequence length="602" mass="70122">MGNIFCEELILLEDRRMIKSVKRKISSLVNKNIGRKIIFMMIPSVCIIMIATFMLINHIYTDKYISNIEEESKYETETFKLNMDFCTGDMKVLMNALSMSDSVKSLVTMDEDNMNYIKLLESQREIKRTFSSQFSMKTYIQDIFIIGKNGYEYSYLGNEQKKLVDTEWFKEKVDTTYGGFQYIMPHDADYYTKGKSPSKSTMSIVLAIKAENEICGYVVCDINMEKAAKVPKKNIENGKTYLVNTKTGESYNFEEEKVNSNQEFVSAIKNNDSGFWIKDGEFIVYSEMENSAWSFVEIFKYKDIVAAAGTAKKIGIIMLMISCGLIIIVSYIIADFIKRPLNELAARMQQVGQQNFETVPIKHKQSQPGEIVVIRNRFEEMTEQIDELVNKVYMDEIYQKNMEYENLVNQINPHFIYNVLQLIQSKAVLSENYEIDDIVVSLSRMMRYTMSNNSKMVTIKEETDYVRNYLDLYQKRYSRKFVYEINIEYGLLTHTVLKFMLQPIVENCIRHGFKNVKQDGKIQIEIYKKEDFIYFKVQDNGCGMTESELEELKNSIEAYNDDFKAIGLKNTYKRIKLTYGNDADMKIYSTKEEGTTVICSIK</sequence>
<dbReference type="GO" id="GO:0000155">
    <property type="term" value="F:phosphorelay sensor kinase activity"/>
    <property type="evidence" value="ECO:0007669"/>
    <property type="project" value="InterPro"/>
</dbReference>
<evidence type="ECO:0000256" key="4">
    <source>
        <dbReference type="ARBA" id="ARBA00022679"/>
    </source>
</evidence>
<keyword evidence="10" id="KW-0902">Two-component regulatory system</keyword>
<keyword evidence="11 12" id="KW-0472">Membrane</keyword>
<dbReference type="Gene3D" id="6.10.340.10">
    <property type="match status" value="1"/>
</dbReference>
<evidence type="ECO:0000313" key="15">
    <source>
        <dbReference type="Proteomes" id="UP000283683"/>
    </source>
</evidence>
<dbReference type="EMBL" id="QSAZ01000010">
    <property type="protein sequence ID" value="RGW86462.1"/>
    <property type="molecule type" value="Genomic_DNA"/>
</dbReference>
<evidence type="ECO:0000256" key="2">
    <source>
        <dbReference type="ARBA" id="ARBA00022475"/>
    </source>
</evidence>
<dbReference type="Gene3D" id="3.30.565.10">
    <property type="entry name" value="Histidine kinase-like ATPase, C-terminal domain"/>
    <property type="match status" value="1"/>
</dbReference>
<dbReference type="Pfam" id="PF06580">
    <property type="entry name" value="His_kinase"/>
    <property type="match status" value="1"/>
</dbReference>
<dbReference type="GO" id="GO:0005886">
    <property type="term" value="C:plasma membrane"/>
    <property type="evidence" value="ECO:0007669"/>
    <property type="project" value="UniProtKB-SubCell"/>
</dbReference>
<dbReference type="Pfam" id="PF02518">
    <property type="entry name" value="HATPase_c"/>
    <property type="match status" value="1"/>
</dbReference>
<organism evidence="14 15">
    <name type="scientific">Agathobacter rectalis</name>
    <dbReference type="NCBI Taxonomy" id="39491"/>
    <lineage>
        <taxon>Bacteria</taxon>
        <taxon>Bacillati</taxon>
        <taxon>Bacillota</taxon>
        <taxon>Clostridia</taxon>
        <taxon>Lachnospirales</taxon>
        <taxon>Lachnospiraceae</taxon>
        <taxon>Agathobacter</taxon>
    </lineage>
</organism>
<evidence type="ECO:0000256" key="8">
    <source>
        <dbReference type="ARBA" id="ARBA00022840"/>
    </source>
</evidence>
<comment type="subcellular location">
    <subcellularLocation>
        <location evidence="1">Cell membrane</location>
        <topology evidence="1">Multi-pass membrane protein</topology>
    </subcellularLocation>
</comment>
<dbReference type="InterPro" id="IPR010559">
    <property type="entry name" value="Sig_transdc_His_kin_internal"/>
</dbReference>
<dbReference type="Proteomes" id="UP000283683">
    <property type="component" value="Unassembled WGS sequence"/>
</dbReference>
<evidence type="ECO:0000256" key="3">
    <source>
        <dbReference type="ARBA" id="ARBA00022553"/>
    </source>
</evidence>
<dbReference type="InterPro" id="IPR003594">
    <property type="entry name" value="HATPase_dom"/>
</dbReference>
<dbReference type="PANTHER" id="PTHR34220:SF11">
    <property type="entry name" value="SENSOR PROTEIN KINASE HPTS"/>
    <property type="match status" value="1"/>
</dbReference>
<dbReference type="AlphaFoldDB" id="A0A413DK54"/>